<sequence>MSSIAHSSGSRLLVTGASGKLGRSVLDFLLAENAGPIIATTRNPDHLKEYAAKGVEVRRADFAGGDSSHKDLKDLGDLGDLSQAFSGADRALLISTEPTPEPDGRLRQHLAAVKALEAAGVQHVVYTSLTNPHPGSPVSIAPDHRKTEEALAASSLGFTILRNNLYIDLLLLGLPNALATGKLVNARGDGKTAFITREDCARVAAAALTAPFSGRRTLEITGSEPLSSAEVAAIVSELAQKPLAHVSAPPEVLRAALVEHKLPPYVAEMLVTFDIAIAKGEFAAVTNAFEELTGRAPQKVRDFLESQRLGA</sequence>
<dbReference type="Gene3D" id="3.90.25.10">
    <property type="entry name" value="UDP-galactose 4-epimerase, domain 1"/>
    <property type="match status" value="1"/>
</dbReference>
<dbReference type="EMBL" id="CP089984">
    <property type="protein sequence ID" value="WXB19087.1"/>
    <property type="molecule type" value="Genomic_DNA"/>
</dbReference>
<dbReference type="InterPro" id="IPR052718">
    <property type="entry name" value="NmrA-type_oxidoreductase"/>
</dbReference>
<gene>
    <name evidence="2" type="ORF">LZC94_17835</name>
</gene>
<dbReference type="SUPFAM" id="SSF51735">
    <property type="entry name" value="NAD(P)-binding Rossmann-fold domains"/>
    <property type="match status" value="1"/>
</dbReference>
<feature type="domain" description="NAD(P)-binding" evidence="1">
    <location>
        <begin position="16"/>
        <end position="211"/>
    </location>
</feature>
<dbReference type="PANTHER" id="PTHR47129">
    <property type="entry name" value="QUINONE OXIDOREDUCTASE 2"/>
    <property type="match status" value="1"/>
</dbReference>
<proteinExistence type="predicted"/>
<dbReference type="RefSeq" id="WP_394828710.1">
    <property type="nucleotide sequence ID" value="NZ_CP089984.1"/>
</dbReference>
<dbReference type="Pfam" id="PF13460">
    <property type="entry name" value="NAD_binding_10"/>
    <property type="match status" value="1"/>
</dbReference>
<evidence type="ECO:0000313" key="2">
    <source>
        <dbReference type="EMBL" id="WXB19087.1"/>
    </source>
</evidence>
<accession>A0ABZ2M9D4</accession>
<dbReference type="InterPro" id="IPR016040">
    <property type="entry name" value="NAD(P)-bd_dom"/>
</dbReference>
<evidence type="ECO:0000259" key="1">
    <source>
        <dbReference type="Pfam" id="PF13460"/>
    </source>
</evidence>
<protein>
    <submittedName>
        <fullName evidence="2">SDR family oxidoreductase</fullName>
    </submittedName>
</protein>
<name>A0ABZ2M9D4_9BACT</name>
<reference evidence="2 3" key="1">
    <citation type="submission" date="2021-12" db="EMBL/GenBank/DDBJ databases">
        <title>Discovery of the Pendulisporaceae a myxobacterial family with distinct sporulation behavior and unique specialized metabolism.</title>
        <authorList>
            <person name="Garcia R."/>
            <person name="Popoff A."/>
            <person name="Bader C.D."/>
            <person name="Loehr J."/>
            <person name="Walesch S."/>
            <person name="Walt C."/>
            <person name="Boldt J."/>
            <person name="Bunk B."/>
            <person name="Haeckl F.J.F.P.J."/>
            <person name="Gunesch A.P."/>
            <person name="Birkelbach J."/>
            <person name="Nuebel U."/>
            <person name="Pietschmann T."/>
            <person name="Bach T."/>
            <person name="Mueller R."/>
        </authorList>
    </citation>
    <scope>NUCLEOTIDE SEQUENCE [LARGE SCALE GENOMIC DNA]</scope>
    <source>
        <strain evidence="2 3">MSr11954</strain>
    </source>
</reference>
<dbReference type="PANTHER" id="PTHR47129:SF1">
    <property type="entry name" value="NMRA-LIKE DOMAIN-CONTAINING PROTEIN"/>
    <property type="match status" value="1"/>
</dbReference>
<dbReference type="InterPro" id="IPR036291">
    <property type="entry name" value="NAD(P)-bd_dom_sf"/>
</dbReference>
<dbReference type="Gene3D" id="3.40.50.720">
    <property type="entry name" value="NAD(P)-binding Rossmann-like Domain"/>
    <property type="match status" value="1"/>
</dbReference>
<organism evidence="2 3">
    <name type="scientific">Pendulispora albinea</name>
    <dbReference type="NCBI Taxonomy" id="2741071"/>
    <lineage>
        <taxon>Bacteria</taxon>
        <taxon>Pseudomonadati</taxon>
        <taxon>Myxococcota</taxon>
        <taxon>Myxococcia</taxon>
        <taxon>Myxococcales</taxon>
        <taxon>Sorangiineae</taxon>
        <taxon>Pendulisporaceae</taxon>
        <taxon>Pendulispora</taxon>
    </lineage>
</organism>
<evidence type="ECO:0000313" key="3">
    <source>
        <dbReference type="Proteomes" id="UP001370348"/>
    </source>
</evidence>
<keyword evidence="3" id="KW-1185">Reference proteome</keyword>
<dbReference type="Proteomes" id="UP001370348">
    <property type="component" value="Chromosome"/>
</dbReference>
<dbReference type="CDD" id="cd05269">
    <property type="entry name" value="TMR_SDR_a"/>
    <property type="match status" value="1"/>
</dbReference>